<sequence length="297" mass="33197">MREFTKDDLINFLPEFDTFVGIDSDGCIFDTMETKQKGHFHPAIIRHWKLEAIEPQVRAAAEFTYLYSTFRGLNRFLGLCKTFELLNDWPEAHDNAALPDPADLHVYCDSGLPLSNATIKAEAERTGSALLAEAHAWSVELNEDIDQNMPDPPPFQGTEQALQRIQQNSDAIVISQTQAVALLKDWYRDDLAKYVSVIAGPELGSKIDHFTMASVDRYPANAILMIGDAPGDMAAAQAIGCNFFPIDPGHEVESWQRFMDEAYAAFLAGGFSDEYQKQLIHEFKALLPGTPPWKLTN</sequence>
<dbReference type="Gene3D" id="3.40.50.1000">
    <property type="entry name" value="HAD superfamily/HAD-like"/>
    <property type="match status" value="1"/>
</dbReference>
<dbReference type="SUPFAM" id="SSF56784">
    <property type="entry name" value="HAD-like"/>
    <property type="match status" value="1"/>
</dbReference>
<dbReference type="Proteomes" id="UP000346198">
    <property type="component" value="Unassembled WGS sequence"/>
</dbReference>
<evidence type="ECO:0000313" key="1">
    <source>
        <dbReference type="EMBL" id="VGO17968.1"/>
    </source>
</evidence>
<dbReference type="AlphaFoldDB" id="A0A6C2UCQ8"/>
<dbReference type="RefSeq" id="WP_136059511.1">
    <property type="nucleotide sequence ID" value="NZ_CAAHFH010000001.1"/>
</dbReference>
<dbReference type="InterPro" id="IPR023214">
    <property type="entry name" value="HAD_sf"/>
</dbReference>
<dbReference type="EMBL" id="CAAHFH010000001">
    <property type="protein sequence ID" value="VGO17968.1"/>
    <property type="molecule type" value="Genomic_DNA"/>
</dbReference>
<protein>
    <recommendedName>
        <fullName evidence="3">Phosphoglycolate phosphatase</fullName>
    </recommendedName>
</protein>
<gene>
    <name evidence="1" type="ORF">SCARR_00018</name>
</gene>
<reference evidence="1 2" key="1">
    <citation type="submission" date="2019-04" db="EMBL/GenBank/DDBJ databases">
        <authorList>
            <person name="Van Vliet M D."/>
        </authorList>
    </citation>
    <scope>NUCLEOTIDE SEQUENCE [LARGE SCALE GENOMIC DNA]</scope>
    <source>
        <strain evidence="1 2">F21</strain>
    </source>
</reference>
<dbReference type="InterPro" id="IPR036412">
    <property type="entry name" value="HAD-like_sf"/>
</dbReference>
<keyword evidence="2" id="KW-1185">Reference proteome</keyword>
<evidence type="ECO:0008006" key="3">
    <source>
        <dbReference type="Google" id="ProtNLM"/>
    </source>
</evidence>
<evidence type="ECO:0000313" key="2">
    <source>
        <dbReference type="Proteomes" id="UP000346198"/>
    </source>
</evidence>
<accession>A0A6C2UCQ8</accession>
<name>A0A6C2UCQ8_9BACT</name>
<proteinExistence type="predicted"/>
<organism evidence="1 2">
    <name type="scientific">Pontiella sulfatireligans</name>
    <dbReference type="NCBI Taxonomy" id="2750658"/>
    <lineage>
        <taxon>Bacteria</taxon>
        <taxon>Pseudomonadati</taxon>
        <taxon>Kiritimatiellota</taxon>
        <taxon>Kiritimatiellia</taxon>
        <taxon>Kiritimatiellales</taxon>
        <taxon>Pontiellaceae</taxon>
        <taxon>Pontiella</taxon>
    </lineage>
</organism>